<evidence type="ECO:0000313" key="3">
    <source>
        <dbReference type="Proteomes" id="UP000002774"/>
    </source>
</evidence>
<accession>H1Y2T1</accession>
<dbReference type="InterPro" id="IPR001480">
    <property type="entry name" value="Bulb-type_lectin_dom"/>
</dbReference>
<dbReference type="GO" id="GO:0030246">
    <property type="term" value="F:carbohydrate binding"/>
    <property type="evidence" value="ECO:0007669"/>
    <property type="project" value="UniProtKB-KW"/>
</dbReference>
<organism evidence="2 3">
    <name type="scientific">Mucilaginibacter paludis DSM 18603</name>
    <dbReference type="NCBI Taxonomy" id="714943"/>
    <lineage>
        <taxon>Bacteria</taxon>
        <taxon>Pseudomonadati</taxon>
        <taxon>Bacteroidota</taxon>
        <taxon>Sphingobacteriia</taxon>
        <taxon>Sphingobacteriales</taxon>
        <taxon>Sphingobacteriaceae</taxon>
        <taxon>Mucilaginibacter</taxon>
    </lineage>
</organism>
<protein>
    <submittedName>
        <fullName evidence="2">Curculin domain protein (Mannose-binding) lectin</fullName>
    </submittedName>
</protein>
<reference evidence="2" key="1">
    <citation type="submission" date="2011-09" db="EMBL/GenBank/DDBJ databases">
        <title>The permanent draft genome of Mucilaginibacter paludis DSM 18603.</title>
        <authorList>
            <consortium name="US DOE Joint Genome Institute (JGI-PGF)"/>
            <person name="Lucas S."/>
            <person name="Han J."/>
            <person name="Lapidus A."/>
            <person name="Bruce D."/>
            <person name="Goodwin L."/>
            <person name="Pitluck S."/>
            <person name="Peters L."/>
            <person name="Kyrpides N."/>
            <person name="Mavromatis K."/>
            <person name="Ivanova N."/>
            <person name="Mikhailova N."/>
            <person name="Held B."/>
            <person name="Detter J.C."/>
            <person name="Tapia R."/>
            <person name="Han C."/>
            <person name="Land M."/>
            <person name="Hauser L."/>
            <person name="Markowitz V."/>
            <person name="Cheng J.-F."/>
            <person name="Hugenholtz P."/>
            <person name="Woyke T."/>
            <person name="Wu D."/>
            <person name="Tindall B."/>
            <person name="Brambilla E."/>
            <person name="Klenk H.-P."/>
            <person name="Eisen J.A."/>
        </authorList>
    </citation>
    <scope>NUCLEOTIDE SEQUENCE [LARGE SCALE GENOMIC DNA]</scope>
    <source>
        <strain evidence="2">DSM 18603</strain>
    </source>
</reference>
<dbReference type="Gene3D" id="2.90.10.30">
    <property type="match status" value="1"/>
</dbReference>
<dbReference type="SUPFAM" id="SSF51110">
    <property type="entry name" value="alpha-D-mannose-specific plant lectins"/>
    <property type="match status" value="1"/>
</dbReference>
<keyword evidence="3" id="KW-1185">Reference proteome</keyword>
<dbReference type="AlphaFoldDB" id="H1Y2T1"/>
<gene>
    <name evidence="2" type="ORF">Mucpa_4169</name>
</gene>
<dbReference type="EMBL" id="CM001403">
    <property type="protein sequence ID" value="EHQ28260.1"/>
    <property type="molecule type" value="Genomic_DNA"/>
</dbReference>
<evidence type="ECO:0000259" key="1">
    <source>
        <dbReference type="PROSITE" id="PS50927"/>
    </source>
</evidence>
<dbReference type="InterPro" id="IPR036426">
    <property type="entry name" value="Bulb-type_lectin_dom_sf"/>
</dbReference>
<feature type="domain" description="Bulb-type lectin" evidence="1">
    <location>
        <begin position="186"/>
        <end position="306"/>
    </location>
</feature>
<dbReference type="HOGENOM" id="CLU_828522_0_0_10"/>
<dbReference type="eggNOG" id="COG0747">
    <property type="taxonomic scope" value="Bacteria"/>
</dbReference>
<proteinExistence type="predicted"/>
<dbReference type="Proteomes" id="UP000002774">
    <property type="component" value="Chromosome"/>
</dbReference>
<sequence length="335" mass="37499">MKLKIFIFLIGVILTIPCYAIISINRMEIDKSNLSSSDIVIVPSNGVIHLQFTVYFQRVLGPANLSINFIIGSYNTSTGQQHKAAGPFSISDADFKDSNTTFGMKSFAIDINNSDLTYNNVVLIYDPFGYTNFSVRADRLYNTPANSSPPVIYNPPSNVHPTVKFINARRDPDDFFYSAYGVNPAMIYVSHTPILTANQAIYSENGAYKLILQGDGNLVIYRTSDNYTMWSTDTNGSGAQYLYFQDDANLVLTKTTDLHSSVWSSNIYTVSQPNQSLATNSKYVLQNDGNLVMLIDYYYYYYYQFSPPSRPGIEYLVLGSTGSSNDRSIHYGIIN</sequence>
<evidence type="ECO:0000313" key="2">
    <source>
        <dbReference type="EMBL" id="EHQ28260.1"/>
    </source>
</evidence>
<dbReference type="STRING" id="714943.Mucpa_4169"/>
<dbReference type="PROSITE" id="PS50927">
    <property type="entry name" value="BULB_LECTIN"/>
    <property type="match status" value="1"/>
</dbReference>
<name>H1Y2T1_9SPHI</name>
<dbReference type="SMART" id="SM00108">
    <property type="entry name" value="B_lectin"/>
    <property type="match status" value="1"/>
</dbReference>